<gene>
    <name evidence="2" type="ORF">PCOR1329_LOCUS27618</name>
</gene>
<keyword evidence="1" id="KW-0732">Signal</keyword>
<comment type="caution">
    <text evidence="2">The sequence shown here is derived from an EMBL/GenBank/DDBJ whole genome shotgun (WGS) entry which is preliminary data.</text>
</comment>
<sequence length="463" mass="49585">MVPRVGAGAAWAVLVLELAQGSPAWALARCEAALAACESCPATGGPEPVEGLGPWRPVIALLATQLAQAVAAGCAVAGCLREARLGERVRVAYVDDDVDHERMLVWPVSEALWYVMSPDRDVWVEDLTAADHATGPCRCWPLAGGVQRTAPQRLHGFKELPDADGLGAQMTECRRTASLELGFVERPLPTEAEVGGAFHVLDCRAGGVSGTLAPRVRGVWMLCEPLGRAKIGQVIELTELDHAWGDQALIKGSDGHGRARLVDPSDVGALAEGRRQLLRDALELQAIAAAGAGEAASWRSDRAPALLASSRAAPSKAIAAIEDARTQWIDVGAHGGRVQTRRDVARESSTEECDDTPLEGPRAALHLLKRMGQFGVNPKSWLEKWCLERRVGKSDRPLHGLETLGEALMIGGSFEQLNMPSLVSFEKICRRAQLIIDARAEPGTAPLWRMARYFNGVATLADA</sequence>
<feature type="signal peptide" evidence="1">
    <location>
        <begin position="1"/>
        <end position="21"/>
    </location>
</feature>
<feature type="chain" id="PRO_5047088312" evidence="1">
    <location>
        <begin position="22"/>
        <end position="463"/>
    </location>
</feature>
<accession>A0ABN9SAV5</accession>
<protein>
    <submittedName>
        <fullName evidence="2">Uncharacterized protein</fullName>
    </submittedName>
</protein>
<reference evidence="2" key="1">
    <citation type="submission" date="2023-10" db="EMBL/GenBank/DDBJ databases">
        <authorList>
            <person name="Chen Y."/>
            <person name="Shah S."/>
            <person name="Dougan E. K."/>
            <person name="Thang M."/>
            <person name="Chan C."/>
        </authorList>
    </citation>
    <scope>NUCLEOTIDE SEQUENCE [LARGE SCALE GENOMIC DNA]</scope>
</reference>
<organism evidence="2 3">
    <name type="scientific">Prorocentrum cordatum</name>
    <dbReference type="NCBI Taxonomy" id="2364126"/>
    <lineage>
        <taxon>Eukaryota</taxon>
        <taxon>Sar</taxon>
        <taxon>Alveolata</taxon>
        <taxon>Dinophyceae</taxon>
        <taxon>Prorocentrales</taxon>
        <taxon>Prorocentraceae</taxon>
        <taxon>Prorocentrum</taxon>
    </lineage>
</organism>
<proteinExistence type="predicted"/>
<keyword evidence="3" id="KW-1185">Reference proteome</keyword>
<name>A0ABN9SAV5_9DINO</name>
<feature type="non-terminal residue" evidence="2">
    <location>
        <position position="463"/>
    </location>
</feature>
<evidence type="ECO:0000313" key="2">
    <source>
        <dbReference type="EMBL" id="CAK0828390.1"/>
    </source>
</evidence>
<evidence type="ECO:0000313" key="3">
    <source>
        <dbReference type="Proteomes" id="UP001189429"/>
    </source>
</evidence>
<dbReference type="Proteomes" id="UP001189429">
    <property type="component" value="Unassembled WGS sequence"/>
</dbReference>
<dbReference type="EMBL" id="CAUYUJ010010014">
    <property type="protein sequence ID" value="CAK0828390.1"/>
    <property type="molecule type" value="Genomic_DNA"/>
</dbReference>
<evidence type="ECO:0000256" key="1">
    <source>
        <dbReference type="SAM" id="SignalP"/>
    </source>
</evidence>